<evidence type="ECO:0000313" key="2">
    <source>
        <dbReference type="EMBL" id="KAA8893747.1"/>
    </source>
</evidence>
<dbReference type="AlphaFoldDB" id="A0A5J5EFB2"/>
<reference evidence="2 3" key="1">
    <citation type="submission" date="2019-09" db="EMBL/GenBank/DDBJ databases">
        <title>Draft genome of the ectomycorrhizal ascomycete Sphaerosporella brunnea.</title>
        <authorList>
            <consortium name="DOE Joint Genome Institute"/>
            <person name="Benucci G.M."/>
            <person name="Marozzi G."/>
            <person name="Antonielli L."/>
            <person name="Sanchez S."/>
            <person name="Marco P."/>
            <person name="Wang X."/>
            <person name="Falini L.B."/>
            <person name="Barry K."/>
            <person name="Haridas S."/>
            <person name="Lipzen A."/>
            <person name="Labutti K."/>
            <person name="Grigoriev I.V."/>
            <person name="Murat C."/>
            <person name="Martin F."/>
            <person name="Albertini E."/>
            <person name="Donnini D."/>
            <person name="Bonito G."/>
        </authorList>
    </citation>
    <scope>NUCLEOTIDE SEQUENCE [LARGE SCALE GENOMIC DNA]</scope>
    <source>
        <strain evidence="2 3">Sb_GMNB300</strain>
    </source>
</reference>
<name>A0A5J5EFB2_9PEZI</name>
<feature type="transmembrane region" description="Helical" evidence="1">
    <location>
        <begin position="6"/>
        <end position="27"/>
    </location>
</feature>
<protein>
    <submittedName>
        <fullName evidence="2">Uncharacterized protein</fullName>
    </submittedName>
</protein>
<proteinExistence type="predicted"/>
<feature type="transmembrane region" description="Helical" evidence="1">
    <location>
        <begin position="34"/>
        <end position="55"/>
    </location>
</feature>
<dbReference type="EMBL" id="VXIS01000406">
    <property type="protein sequence ID" value="KAA8893747.1"/>
    <property type="molecule type" value="Genomic_DNA"/>
</dbReference>
<dbReference type="InParanoid" id="A0A5J5EFB2"/>
<keyword evidence="1" id="KW-1133">Transmembrane helix</keyword>
<gene>
    <name evidence="2" type="ORF">FN846DRAFT_977573</name>
</gene>
<keyword evidence="1" id="KW-0812">Transmembrane</keyword>
<comment type="caution">
    <text evidence="2">The sequence shown here is derived from an EMBL/GenBank/DDBJ whole genome shotgun (WGS) entry which is preliminary data.</text>
</comment>
<keyword evidence="1" id="KW-0472">Membrane</keyword>
<evidence type="ECO:0000313" key="3">
    <source>
        <dbReference type="Proteomes" id="UP000326924"/>
    </source>
</evidence>
<keyword evidence="3" id="KW-1185">Reference proteome</keyword>
<sequence>MYSFSFSFFSFICFSFLGGFLCLHHLWQTGLGKVWGTLGIWLGFGGCVVRIVFFFPSGLENFVYCVMFF</sequence>
<dbReference type="Proteomes" id="UP000326924">
    <property type="component" value="Unassembled WGS sequence"/>
</dbReference>
<organism evidence="2 3">
    <name type="scientific">Sphaerosporella brunnea</name>
    <dbReference type="NCBI Taxonomy" id="1250544"/>
    <lineage>
        <taxon>Eukaryota</taxon>
        <taxon>Fungi</taxon>
        <taxon>Dikarya</taxon>
        <taxon>Ascomycota</taxon>
        <taxon>Pezizomycotina</taxon>
        <taxon>Pezizomycetes</taxon>
        <taxon>Pezizales</taxon>
        <taxon>Pyronemataceae</taxon>
        <taxon>Sphaerosporella</taxon>
    </lineage>
</organism>
<accession>A0A5J5EFB2</accession>
<evidence type="ECO:0000256" key="1">
    <source>
        <dbReference type="SAM" id="Phobius"/>
    </source>
</evidence>